<evidence type="ECO:0000313" key="2">
    <source>
        <dbReference type="Proteomes" id="UP000694923"/>
    </source>
</evidence>
<accession>A0ABM0R7K2</accession>
<reference evidence="3" key="1">
    <citation type="submission" date="2025-08" db="UniProtKB">
        <authorList>
            <consortium name="RefSeq"/>
        </authorList>
    </citation>
    <scope>IDENTIFICATION</scope>
</reference>
<feature type="region of interest" description="Disordered" evidence="1">
    <location>
        <begin position="99"/>
        <end position="126"/>
    </location>
</feature>
<proteinExistence type="predicted"/>
<organism evidence="2 3">
    <name type="scientific">Galeopterus variegatus</name>
    <name type="common">Malayan flying lemur</name>
    <name type="synonym">Cynocephalus variegatus</name>
    <dbReference type="NCBI Taxonomy" id="482537"/>
    <lineage>
        <taxon>Eukaryota</taxon>
        <taxon>Metazoa</taxon>
        <taxon>Chordata</taxon>
        <taxon>Craniata</taxon>
        <taxon>Vertebrata</taxon>
        <taxon>Euteleostomi</taxon>
        <taxon>Mammalia</taxon>
        <taxon>Eutheria</taxon>
        <taxon>Euarchontoglires</taxon>
        <taxon>Dermoptera</taxon>
        <taxon>Cynocephalidae</taxon>
        <taxon>Galeopterus</taxon>
    </lineage>
</organism>
<evidence type="ECO:0000313" key="3">
    <source>
        <dbReference type="RefSeq" id="XP_008576593.1"/>
    </source>
</evidence>
<gene>
    <name evidence="3" type="primary">ANO7</name>
</gene>
<evidence type="ECO:0000256" key="1">
    <source>
        <dbReference type="SAM" id="MobiDB-lite"/>
    </source>
</evidence>
<feature type="compositionally biased region" description="Low complexity" evidence="1">
    <location>
        <begin position="114"/>
        <end position="126"/>
    </location>
</feature>
<dbReference type="RefSeq" id="XP_008576593.1">
    <property type="nucleotide sequence ID" value="XM_008578371.1"/>
</dbReference>
<protein>
    <submittedName>
        <fullName evidence="3">Anoctamin-7</fullName>
    </submittedName>
</protein>
<dbReference type="Proteomes" id="UP000694923">
    <property type="component" value="Unplaced"/>
</dbReference>
<sequence>MRELAEGTPGQGGGRGLGCCCKVAHYGEASGLVWETFMCLQPGLWLGPGADPVLLLLTCLLTCNMTLCGPCGGTGSGRLRRQAQEEDSTVLIDTAPPRTEKGCSYRSTANASEPGAQQVAAGSAGSPAKPLISVRADMHRTWRESFLDNLCMAGLHVDQVFGVSGGQGPRLCICSVTYDLT</sequence>
<dbReference type="GeneID" id="103595065"/>
<keyword evidence="2" id="KW-1185">Reference proteome</keyword>
<name>A0ABM0R7K2_GALVR</name>